<sequence>MRNEDSTIKQQIPSFWDILRIFWSQERVDAWYSAIFPFGMEVCHNLICLAPHAHVYWERAYFALKPIRISYDKKRLDIQFFWLSSYPYVPGVNILQAPSLSASDQGPNSTKLFSNDTDTKIHSGCEISLETDDPVSRPLPDFRLLEMQWFLHRVTAISGAAEHQDNYHDDNDSNDDIAKALQNWRDMYTEDNWNMDIEEGPATYLEGHFPAQFTGIQRSGHMTILRGGEGSREGEDRGEDHKEF</sequence>
<evidence type="ECO:0000256" key="1">
    <source>
        <dbReference type="SAM" id="MobiDB-lite"/>
    </source>
</evidence>
<evidence type="ECO:0000259" key="2">
    <source>
        <dbReference type="Pfam" id="PF13391"/>
    </source>
</evidence>
<feature type="compositionally biased region" description="Basic and acidic residues" evidence="1">
    <location>
        <begin position="229"/>
        <end position="244"/>
    </location>
</feature>
<dbReference type="Proteomes" id="UP000800093">
    <property type="component" value="Unassembled WGS sequence"/>
</dbReference>
<dbReference type="Pfam" id="PF13391">
    <property type="entry name" value="HNH_2"/>
    <property type="match status" value="1"/>
</dbReference>
<keyword evidence="4" id="KW-1185">Reference proteome</keyword>
<feature type="domain" description="HNH nuclease" evidence="2">
    <location>
        <begin position="26"/>
        <end position="64"/>
    </location>
</feature>
<protein>
    <recommendedName>
        <fullName evidence="2">HNH nuclease domain-containing protein</fullName>
    </recommendedName>
</protein>
<dbReference type="AlphaFoldDB" id="A0A9P4K8I4"/>
<organism evidence="3 4">
    <name type="scientific">Lojkania enalia</name>
    <dbReference type="NCBI Taxonomy" id="147567"/>
    <lineage>
        <taxon>Eukaryota</taxon>
        <taxon>Fungi</taxon>
        <taxon>Dikarya</taxon>
        <taxon>Ascomycota</taxon>
        <taxon>Pezizomycotina</taxon>
        <taxon>Dothideomycetes</taxon>
        <taxon>Pleosporomycetidae</taxon>
        <taxon>Pleosporales</taxon>
        <taxon>Pleosporales incertae sedis</taxon>
        <taxon>Lojkania</taxon>
    </lineage>
</organism>
<feature type="region of interest" description="Disordered" evidence="1">
    <location>
        <begin position="224"/>
        <end position="244"/>
    </location>
</feature>
<comment type="caution">
    <text evidence="3">The sequence shown here is derived from an EMBL/GenBank/DDBJ whole genome shotgun (WGS) entry which is preliminary data.</text>
</comment>
<evidence type="ECO:0000313" key="4">
    <source>
        <dbReference type="Proteomes" id="UP000800093"/>
    </source>
</evidence>
<dbReference type="OrthoDB" id="5416097at2759"/>
<dbReference type="InterPro" id="IPR003615">
    <property type="entry name" value="HNH_nuc"/>
</dbReference>
<evidence type="ECO:0000313" key="3">
    <source>
        <dbReference type="EMBL" id="KAF2261985.1"/>
    </source>
</evidence>
<dbReference type="EMBL" id="ML986646">
    <property type="protein sequence ID" value="KAF2261985.1"/>
    <property type="molecule type" value="Genomic_DNA"/>
</dbReference>
<proteinExistence type="predicted"/>
<accession>A0A9P4K8I4</accession>
<reference evidence="4" key="1">
    <citation type="journal article" date="2020" name="Stud. Mycol.">
        <title>101 Dothideomycetes genomes: A test case for predicting lifestyles and emergence of pathogens.</title>
        <authorList>
            <person name="Haridas S."/>
            <person name="Albert R."/>
            <person name="Binder M."/>
            <person name="Bloem J."/>
            <person name="LaButti K."/>
            <person name="Salamov A."/>
            <person name="Andreopoulos B."/>
            <person name="Baker S."/>
            <person name="Barry K."/>
            <person name="Bills G."/>
            <person name="Bluhm B."/>
            <person name="Cannon C."/>
            <person name="Castanera R."/>
            <person name="Culley D."/>
            <person name="Daum C."/>
            <person name="Ezra D."/>
            <person name="Gonzalez J."/>
            <person name="Henrissat B."/>
            <person name="Kuo A."/>
            <person name="Liang C."/>
            <person name="Lipzen A."/>
            <person name="Lutzoni F."/>
            <person name="Magnuson J."/>
            <person name="Mondo S."/>
            <person name="Nolan M."/>
            <person name="Ohm R."/>
            <person name="Pangilinan J."/>
            <person name="Park H.-J."/>
            <person name="Ramirez L."/>
            <person name="Alfaro M."/>
            <person name="Sun H."/>
            <person name="Tritt A."/>
            <person name="Yoshinaga Y."/>
            <person name="Zwiers L.-H."/>
            <person name="Turgeon B."/>
            <person name="Goodwin S."/>
            <person name="Spatafora J."/>
            <person name="Crous P."/>
            <person name="Grigoriev I."/>
        </authorList>
    </citation>
    <scope>NUCLEOTIDE SEQUENCE [LARGE SCALE GENOMIC DNA]</scope>
    <source>
        <strain evidence="4">CBS 304.66</strain>
    </source>
</reference>
<name>A0A9P4K8I4_9PLEO</name>
<gene>
    <name evidence="3" type="ORF">CC78DRAFT_520953</name>
</gene>